<keyword evidence="1" id="KW-0472">Membrane</keyword>
<evidence type="ECO:0000313" key="2">
    <source>
        <dbReference type="EMBL" id="MPQ42297.1"/>
    </source>
</evidence>
<feature type="transmembrane region" description="Helical" evidence="1">
    <location>
        <begin position="269"/>
        <end position="289"/>
    </location>
</feature>
<keyword evidence="1" id="KW-0812">Transmembrane</keyword>
<sequence>MLSVFYATLISTYILSWLSRIGKEKKRIIFSIFWLFLATLILIIVSGLRSGIGDTNAYMHSYDLLVQNPSSFELNGDFALNLISIFLMQISTNPQILIFTTAFLTNLFNMIIFYKFGTCLELQVYMYITSGYYTVTMNGIRQSLAAAFLFLSINLIIKGNFKMYAIIVLIISTFHASALIMIPLYFIVREEAWSKKVMKMMLLACIGVFFYDLFSEILFKLLENTKYAAYSQVNEGGSSVMRTIVNSVPVILAYIKRNELRKIWPESNIFVNFALINLIFVGFGMFNWIFNRFTIYFQLYNFILLPFIIKKCFKGREKILVYFGFVFCYFIFFYREQVIGLNMSYPSQYLTIENLFYEVIP</sequence>
<reference evidence="2 3" key="1">
    <citation type="submission" date="2019-10" db="EMBL/GenBank/DDBJ databases">
        <title>The Genome Sequence of Clostridium tarantellae Isolated from Fish Brain.</title>
        <authorList>
            <person name="Bano L."/>
            <person name="Kiel M."/>
            <person name="Sales G."/>
            <person name="Doxey A.C."/>
            <person name="Mansfield M.J."/>
            <person name="Schiavone M."/>
            <person name="Rossetto O."/>
            <person name="Pirazzini M."/>
            <person name="Dobrindt U."/>
            <person name="Montecucco C."/>
        </authorList>
    </citation>
    <scope>NUCLEOTIDE SEQUENCE [LARGE SCALE GENOMIC DNA]</scope>
    <source>
        <strain evidence="2 3">DSM 3997</strain>
    </source>
</reference>
<protein>
    <submittedName>
        <fullName evidence="2">EpsG family protein</fullName>
    </submittedName>
</protein>
<feature type="transmembrane region" description="Helical" evidence="1">
    <location>
        <begin position="96"/>
        <end position="117"/>
    </location>
</feature>
<dbReference type="AlphaFoldDB" id="A0A6I1MJH0"/>
<dbReference type="InterPro" id="IPR049458">
    <property type="entry name" value="EpsG-like"/>
</dbReference>
<organism evidence="2 3">
    <name type="scientific">Clostridium tarantellae</name>
    <dbReference type="NCBI Taxonomy" id="39493"/>
    <lineage>
        <taxon>Bacteria</taxon>
        <taxon>Bacillati</taxon>
        <taxon>Bacillota</taxon>
        <taxon>Clostridia</taxon>
        <taxon>Eubacteriales</taxon>
        <taxon>Clostridiaceae</taxon>
        <taxon>Clostridium</taxon>
    </lineage>
</organism>
<dbReference type="Proteomes" id="UP000430345">
    <property type="component" value="Unassembled WGS sequence"/>
</dbReference>
<proteinExistence type="predicted"/>
<feature type="transmembrane region" description="Helical" evidence="1">
    <location>
        <begin position="319"/>
        <end position="335"/>
    </location>
</feature>
<accession>A0A6I1MJH0</accession>
<keyword evidence="1" id="KW-1133">Transmembrane helix</keyword>
<evidence type="ECO:0000313" key="3">
    <source>
        <dbReference type="Proteomes" id="UP000430345"/>
    </source>
</evidence>
<gene>
    <name evidence="2" type="ORF">GBZ86_00765</name>
</gene>
<comment type="caution">
    <text evidence="2">The sequence shown here is derived from an EMBL/GenBank/DDBJ whole genome shotgun (WGS) entry which is preliminary data.</text>
</comment>
<feature type="transmembrane region" description="Helical" evidence="1">
    <location>
        <begin position="138"/>
        <end position="157"/>
    </location>
</feature>
<dbReference type="Pfam" id="PF14897">
    <property type="entry name" value="EpsG"/>
    <property type="match status" value="1"/>
</dbReference>
<feature type="transmembrane region" description="Helical" evidence="1">
    <location>
        <begin position="163"/>
        <end position="188"/>
    </location>
</feature>
<evidence type="ECO:0000256" key="1">
    <source>
        <dbReference type="SAM" id="Phobius"/>
    </source>
</evidence>
<feature type="transmembrane region" description="Helical" evidence="1">
    <location>
        <begin position="28"/>
        <end position="48"/>
    </location>
</feature>
<dbReference type="EMBL" id="WHJC01000003">
    <property type="protein sequence ID" value="MPQ42297.1"/>
    <property type="molecule type" value="Genomic_DNA"/>
</dbReference>
<name>A0A6I1MJH0_9CLOT</name>
<feature type="transmembrane region" description="Helical" evidence="1">
    <location>
        <begin position="200"/>
        <end position="219"/>
    </location>
</feature>
<keyword evidence="3" id="KW-1185">Reference proteome</keyword>